<keyword evidence="3" id="KW-1185">Reference proteome</keyword>
<reference evidence="2 3" key="1">
    <citation type="submission" date="2016-06" db="EMBL/GenBank/DDBJ databases">
        <authorList>
            <person name="Kjaerup R.B."/>
            <person name="Dalgaard T.S."/>
            <person name="Juul-Madsen H.R."/>
        </authorList>
    </citation>
    <scope>NUCLEOTIDE SEQUENCE [LARGE SCALE GENOMIC DNA]</scope>
</reference>
<dbReference type="AlphaFoldDB" id="A0A1X7RT93"/>
<proteinExistence type="predicted"/>
<dbReference type="EMBL" id="LT853696">
    <property type="protein sequence ID" value="SMQ50470.1"/>
    <property type="molecule type" value="Genomic_DNA"/>
</dbReference>
<dbReference type="InterPro" id="IPR012677">
    <property type="entry name" value="Nucleotide-bd_a/b_plait_sf"/>
</dbReference>
<dbReference type="Proteomes" id="UP000215127">
    <property type="component" value="Chromosome 5"/>
</dbReference>
<evidence type="ECO:0000256" key="1">
    <source>
        <dbReference type="SAM" id="MobiDB-lite"/>
    </source>
</evidence>
<sequence>MFPPRPPRAGVQIHAVPDSERATDPSGRKLPWGYDYSTAPPPTTSNTSSKPRDPPLERGPFGRSMRRSRSGLSRSRSKTAEPRREEDRQRAENLVFEDNVFGALKKVGGSGGKEEGEGAGDEGGVKSVGAVQTASAEEGGEPTEVFLYGFGADTQWAAIDFYERVSSGTILEDYPRTSSGAPHTARRIVGSLSRAAMRKKNKFAGGEHWIKVTFSSREGAELAVARSPHTIKGYLVYCEPWTGRGPQRDEAVVATMAGAQITSDVLPVSFSTEDPFARRVGEEDGSPQSSNTASSATARMEGSEMQQVGGSRPPWGGSWGGGNVVRNTQDSPATSTTLAQSSSTTSALDRQSRAPVQRLTTAAPSSSTLNAPTTPRRSRIEGATRATVLPMEMALAPKAPKASWSSWLGAGEVLGSVVPRMEDGVTFDWEAAGWYWRVVWLCDRWLGTEFLGGVGGD</sequence>
<feature type="region of interest" description="Disordered" evidence="1">
    <location>
        <begin position="278"/>
        <end position="377"/>
    </location>
</feature>
<feature type="region of interest" description="Disordered" evidence="1">
    <location>
        <begin position="1"/>
        <end position="94"/>
    </location>
</feature>
<gene>
    <name evidence="2" type="ORF">ZT3D7_G5623</name>
</gene>
<feature type="compositionally biased region" description="Polar residues" evidence="1">
    <location>
        <begin position="358"/>
        <end position="375"/>
    </location>
</feature>
<feature type="compositionally biased region" description="Polar residues" evidence="1">
    <location>
        <begin position="286"/>
        <end position="297"/>
    </location>
</feature>
<feature type="region of interest" description="Disordered" evidence="1">
    <location>
        <begin position="106"/>
        <end position="125"/>
    </location>
</feature>
<accession>A0A1X7RT93</accession>
<name>A0A1X7RT93_ZYMT9</name>
<dbReference type="Gene3D" id="3.30.70.330">
    <property type="match status" value="1"/>
</dbReference>
<feature type="compositionally biased region" description="Basic and acidic residues" evidence="1">
    <location>
        <begin position="78"/>
        <end position="91"/>
    </location>
</feature>
<feature type="compositionally biased region" description="Low complexity" evidence="1">
    <location>
        <begin position="333"/>
        <end position="348"/>
    </location>
</feature>
<feature type="compositionally biased region" description="Basic and acidic residues" evidence="1">
    <location>
        <begin position="17"/>
        <end position="27"/>
    </location>
</feature>
<protein>
    <submittedName>
        <fullName evidence="2">Uncharacterized protein</fullName>
    </submittedName>
</protein>
<organism evidence="2 3">
    <name type="scientific">Zymoseptoria tritici (strain ST99CH_3D7)</name>
    <dbReference type="NCBI Taxonomy" id="1276538"/>
    <lineage>
        <taxon>Eukaryota</taxon>
        <taxon>Fungi</taxon>
        <taxon>Dikarya</taxon>
        <taxon>Ascomycota</taxon>
        <taxon>Pezizomycotina</taxon>
        <taxon>Dothideomycetes</taxon>
        <taxon>Dothideomycetidae</taxon>
        <taxon>Mycosphaerellales</taxon>
        <taxon>Mycosphaerellaceae</taxon>
        <taxon>Zymoseptoria</taxon>
    </lineage>
</organism>
<evidence type="ECO:0000313" key="2">
    <source>
        <dbReference type="EMBL" id="SMQ50470.1"/>
    </source>
</evidence>
<evidence type="ECO:0000313" key="3">
    <source>
        <dbReference type="Proteomes" id="UP000215127"/>
    </source>
</evidence>
<dbReference type="STRING" id="1276538.A0A1X7RT93"/>